<dbReference type="PANTHER" id="PTHR43678:SF1">
    <property type="entry name" value="BETA-N-ACETYLHEXOSAMINIDASE"/>
    <property type="match status" value="1"/>
</dbReference>
<sequence length="511" mass="56162">MSEFHVHLSDNVNPNGQPHAYARFRLHSPNSEFAGLTPYVNETYSRSEFEDFQQTCAARGVTVIPEIESPGHALVITQWKPELALAGNPTLINLTVPDAIPTVKAIWKEFLPWFHSKQVSIGADEYDADLADDYNDFVNTMSDFIQQEANKTIRIWSTSEPSNTTSVSKAIIKQHWEFFEGDPYELIRDGYNVINSEDSIHYIVMKQPQPDSYPQRLNQSRLWDGANVNTGGIWDPHIFDRGNASNNPNIAEPRLKGSIIAVWNDHGPNASTPLEAFYAFKKGLPVIAAANWQAASRPNHLTHAQFLLAYPTLEATAPGQNLDRRVQSKGDVVIKYQVPERLPGKSAVPDLSGNGYDASFENGILRTPLGSKGHDYTLMISASSVQTSGTLLTGPDSAFGFTESGNGPTLAFTSSNIVYPLFNYTLPTISVSSSREIILSGTENRTSAWVDGCYVGDFLIGIDGTTTYEPMAFVAPVEQIGGQDSGVETFTLWNGLQDVSQITESNTKACT</sequence>
<evidence type="ECO:0000256" key="1">
    <source>
        <dbReference type="ARBA" id="ARBA00001231"/>
    </source>
</evidence>
<name>A0A4S4KZQ3_9APHY</name>
<comment type="catalytic activity">
    <reaction evidence="1">
        <text>Hydrolysis of terminal non-reducing N-acetyl-D-hexosamine residues in N-acetyl-beta-D-hexosaminides.</text>
        <dbReference type="EC" id="3.2.1.52"/>
    </reaction>
</comment>
<dbReference type="GO" id="GO:0004563">
    <property type="term" value="F:beta-N-acetylhexosaminidase activity"/>
    <property type="evidence" value="ECO:0007669"/>
    <property type="project" value="UniProtKB-EC"/>
</dbReference>
<dbReference type="InterPro" id="IPR052764">
    <property type="entry name" value="GH20_Enzymes"/>
</dbReference>
<feature type="domain" description="Glycoside hydrolase family 20 catalytic" evidence="5">
    <location>
        <begin position="3"/>
        <end position="239"/>
    </location>
</feature>
<dbReference type="Gene3D" id="3.20.20.80">
    <property type="entry name" value="Glycosidases"/>
    <property type="match status" value="1"/>
</dbReference>
<dbReference type="EMBL" id="SGPJ01000004">
    <property type="protein sequence ID" value="THH02610.1"/>
    <property type="molecule type" value="Genomic_DNA"/>
</dbReference>
<dbReference type="EC" id="3.2.1.52" evidence="3"/>
<evidence type="ECO:0000256" key="4">
    <source>
        <dbReference type="ARBA" id="ARBA00022801"/>
    </source>
</evidence>
<evidence type="ECO:0000313" key="6">
    <source>
        <dbReference type="EMBL" id="THH02610.1"/>
    </source>
</evidence>
<dbReference type="GO" id="GO:0005975">
    <property type="term" value="P:carbohydrate metabolic process"/>
    <property type="evidence" value="ECO:0007669"/>
    <property type="project" value="InterPro"/>
</dbReference>
<dbReference type="InterPro" id="IPR015883">
    <property type="entry name" value="Glyco_hydro_20_cat"/>
</dbReference>
<comment type="similarity">
    <text evidence="2">Belongs to the glycosyl hydrolase 20 family.</text>
</comment>
<dbReference type="Pfam" id="PF00728">
    <property type="entry name" value="Glyco_hydro_20"/>
    <property type="match status" value="1"/>
</dbReference>
<keyword evidence="7" id="KW-1185">Reference proteome</keyword>
<comment type="caution">
    <text evidence="6">The sequence shown here is derived from an EMBL/GenBank/DDBJ whole genome shotgun (WGS) entry which is preliminary data.</text>
</comment>
<gene>
    <name evidence="6" type="ORF">EW026_g284</name>
</gene>
<proteinExistence type="inferred from homology"/>
<evidence type="ECO:0000313" key="7">
    <source>
        <dbReference type="Proteomes" id="UP000309038"/>
    </source>
</evidence>
<dbReference type="InterPro" id="IPR017853">
    <property type="entry name" value="GH"/>
</dbReference>
<dbReference type="PANTHER" id="PTHR43678">
    <property type="entry name" value="PUTATIVE (AFU_ORTHOLOGUE AFUA_2G00640)-RELATED"/>
    <property type="match status" value="1"/>
</dbReference>
<evidence type="ECO:0000259" key="5">
    <source>
        <dbReference type="Pfam" id="PF00728"/>
    </source>
</evidence>
<dbReference type="CDD" id="cd06564">
    <property type="entry name" value="GH20_DspB_LnbB-like"/>
    <property type="match status" value="1"/>
</dbReference>
<keyword evidence="4" id="KW-0378">Hydrolase</keyword>
<dbReference type="Proteomes" id="UP000309038">
    <property type="component" value="Unassembled WGS sequence"/>
</dbReference>
<evidence type="ECO:0000256" key="3">
    <source>
        <dbReference type="ARBA" id="ARBA00012663"/>
    </source>
</evidence>
<protein>
    <recommendedName>
        <fullName evidence="3">beta-N-acetylhexosaminidase</fullName>
        <ecNumber evidence="3">3.2.1.52</ecNumber>
    </recommendedName>
</protein>
<accession>A0A4S4KZQ3</accession>
<evidence type="ECO:0000256" key="2">
    <source>
        <dbReference type="ARBA" id="ARBA00006285"/>
    </source>
</evidence>
<reference evidence="6 7" key="1">
    <citation type="submission" date="2019-02" db="EMBL/GenBank/DDBJ databases">
        <title>Genome sequencing of the rare red list fungi Phlebia centrifuga.</title>
        <authorList>
            <person name="Buettner E."/>
            <person name="Kellner H."/>
        </authorList>
    </citation>
    <scope>NUCLEOTIDE SEQUENCE [LARGE SCALE GENOMIC DNA]</scope>
    <source>
        <strain evidence="6 7">DSM 108282</strain>
    </source>
</reference>
<dbReference type="SUPFAM" id="SSF51445">
    <property type="entry name" value="(Trans)glycosidases"/>
    <property type="match status" value="1"/>
</dbReference>
<organism evidence="6 7">
    <name type="scientific">Hermanssonia centrifuga</name>
    <dbReference type="NCBI Taxonomy" id="98765"/>
    <lineage>
        <taxon>Eukaryota</taxon>
        <taxon>Fungi</taxon>
        <taxon>Dikarya</taxon>
        <taxon>Basidiomycota</taxon>
        <taxon>Agaricomycotina</taxon>
        <taxon>Agaricomycetes</taxon>
        <taxon>Polyporales</taxon>
        <taxon>Meruliaceae</taxon>
        <taxon>Hermanssonia</taxon>
    </lineage>
</organism>
<dbReference type="AlphaFoldDB" id="A0A4S4KZQ3"/>